<sequence length="376" mass="42060">MGNLHSSWLRRQRDDEHEAQSTEQQPQDSETSSSPYGLRRTVARIRRRVHRGTIFCRVFILKGPRPLATDNDSLNLAHLPFPDGSTNSLNSVGSRRRTREPDDASGTDVPIQNDSQRPRLEALTREVFTPDPEDQAGTSMFFYFSLPGEMEERSGEVGGTDSPPSSPSSSSTTPERRRSTRLQQAAEYFRERFGRTLPRDNPIEAPVGPSQQLVLVRIRQLPIQEGIANGDDNVRSVFQWTIYFVLPQGTEAAANSVPPSAPFDAGMAVQRAFAVLRAMMSGENMTFEDWTRLQEMMGFVSRGVSKEQVEEQCAAIPFSIHTNIGISCPICLADYQNEELVRTLPCAHSYHTECIDTWLSACNNCPLCRQPPVSIQ</sequence>
<evidence type="ECO:0000259" key="10">
    <source>
        <dbReference type="PROSITE" id="PS50089"/>
    </source>
</evidence>
<dbReference type="InterPro" id="IPR045191">
    <property type="entry name" value="MBR1/2-like"/>
</dbReference>
<evidence type="ECO:0000256" key="3">
    <source>
        <dbReference type="ARBA" id="ARBA00022679"/>
    </source>
</evidence>
<feature type="compositionally biased region" description="Polar residues" evidence="9">
    <location>
        <begin position="84"/>
        <end position="93"/>
    </location>
</feature>
<evidence type="ECO:0000313" key="11">
    <source>
        <dbReference type="EMBL" id="PJF20136.1"/>
    </source>
</evidence>
<feature type="region of interest" description="Disordered" evidence="9">
    <location>
        <begin position="78"/>
        <end position="120"/>
    </location>
</feature>
<evidence type="ECO:0000256" key="9">
    <source>
        <dbReference type="SAM" id="MobiDB-lite"/>
    </source>
</evidence>
<dbReference type="PANTHER" id="PTHR22937:SF65">
    <property type="entry name" value="E3 UBIQUITIN-PROTEIN LIGASE ARK2C"/>
    <property type="match status" value="1"/>
</dbReference>
<protein>
    <recommendedName>
        <fullName evidence="2">RING-type E3 ubiquitin transferase</fullName>
        <ecNumber evidence="2">2.3.2.27</ecNumber>
    </recommendedName>
</protein>
<evidence type="ECO:0000256" key="5">
    <source>
        <dbReference type="ARBA" id="ARBA00022771"/>
    </source>
</evidence>
<evidence type="ECO:0000256" key="4">
    <source>
        <dbReference type="ARBA" id="ARBA00022723"/>
    </source>
</evidence>
<comment type="caution">
    <text evidence="11">The sequence shown here is derived from an EMBL/GenBank/DDBJ whole genome shotgun (WGS) entry which is preliminary data.</text>
</comment>
<organism evidence="11 12">
    <name type="scientific">Paramicrosporidium saccamoebae</name>
    <dbReference type="NCBI Taxonomy" id="1246581"/>
    <lineage>
        <taxon>Eukaryota</taxon>
        <taxon>Fungi</taxon>
        <taxon>Fungi incertae sedis</taxon>
        <taxon>Cryptomycota</taxon>
        <taxon>Cryptomycota incertae sedis</taxon>
        <taxon>Paramicrosporidium</taxon>
    </lineage>
</organism>
<evidence type="ECO:0000256" key="7">
    <source>
        <dbReference type="ARBA" id="ARBA00022833"/>
    </source>
</evidence>
<evidence type="ECO:0000256" key="1">
    <source>
        <dbReference type="ARBA" id="ARBA00000900"/>
    </source>
</evidence>
<feature type="compositionally biased region" description="Polar residues" evidence="9">
    <location>
        <begin position="21"/>
        <end position="35"/>
    </location>
</feature>
<keyword evidence="3" id="KW-0808">Transferase</keyword>
<accession>A0A2H9TQY3</accession>
<feature type="region of interest" description="Disordered" evidence="9">
    <location>
        <begin position="1"/>
        <end position="39"/>
    </location>
</feature>
<feature type="compositionally biased region" description="Basic and acidic residues" evidence="9">
    <location>
        <begin position="11"/>
        <end position="20"/>
    </location>
</feature>
<dbReference type="Proteomes" id="UP000240830">
    <property type="component" value="Unassembled WGS sequence"/>
</dbReference>
<dbReference type="GO" id="GO:0008270">
    <property type="term" value="F:zinc ion binding"/>
    <property type="evidence" value="ECO:0007669"/>
    <property type="project" value="UniProtKB-KW"/>
</dbReference>
<dbReference type="CDD" id="cd16473">
    <property type="entry name" value="RING-H2_RNF103"/>
    <property type="match status" value="1"/>
</dbReference>
<keyword evidence="4" id="KW-0479">Metal-binding</keyword>
<evidence type="ECO:0000256" key="8">
    <source>
        <dbReference type="PROSITE-ProRule" id="PRU00175"/>
    </source>
</evidence>
<comment type="catalytic activity">
    <reaction evidence="1">
        <text>S-ubiquitinyl-[E2 ubiquitin-conjugating enzyme]-L-cysteine + [acceptor protein]-L-lysine = [E2 ubiquitin-conjugating enzyme]-L-cysteine + N(6)-ubiquitinyl-[acceptor protein]-L-lysine.</text>
        <dbReference type="EC" id="2.3.2.27"/>
    </reaction>
</comment>
<evidence type="ECO:0000256" key="6">
    <source>
        <dbReference type="ARBA" id="ARBA00022786"/>
    </source>
</evidence>
<proteinExistence type="predicted"/>
<dbReference type="AlphaFoldDB" id="A0A2H9TQY3"/>
<dbReference type="STRING" id="1246581.A0A2H9TQY3"/>
<feature type="domain" description="RING-type" evidence="10">
    <location>
        <begin position="328"/>
        <end position="369"/>
    </location>
</feature>
<feature type="compositionally biased region" description="Low complexity" evidence="9">
    <location>
        <begin position="160"/>
        <end position="173"/>
    </location>
</feature>
<feature type="region of interest" description="Disordered" evidence="9">
    <location>
        <begin position="151"/>
        <end position="181"/>
    </location>
</feature>
<keyword evidence="6" id="KW-0833">Ubl conjugation pathway</keyword>
<keyword evidence="7" id="KW-0862">Zinc</keyword>
<dbReference type="Pfam" id="PF13639">
    <property type="entry name" value="zf-RING_2"/>
    <property type="match status" value="1"/>
</dbReference>
<evidence type="ECO:0000256" key="2">
    <source>
        <dbReference type="ARBA" id="ARBA00012483"/>
    </source>
</evidence>
<dbReference type="InterPro" id="IPR013083">
    <property type="entry name" value="Znf_RING/FYVE/PHD"/>
</dbReference>
<gene>
    <name evidence="11" type="ORF">PSACC_00049</name>
</gene>
<name>A0A2H9TQY3_9FUNG</name>
<dbReference type="SUPFAM" id="SSF57850">
    <property type="entry name" value="RING/U-box"/>
    <property type="match status" value="1"/>
</dbReference>
<reference evidence="11 12" key="1">
    <citation type="submission" date="2016-10" db="EMBL/GenBank/DDBJ databases">
        <title>The genome of Paramicrosporidium saccamoebae is the missing link in understanding Cryptomycota and Microsporidia evolution.</title>
        <authorList>
            <person name="Quandt C.A."/>
            <person name="Beaudet D."/>
            <person name="Corsaro D."/>
            <person name="Michel R."/>
            <person name="Corradi N."/>
            <person name="James T."/>
        </authorList>
    </citation>
    <scope>NUCLEOTIDE SEQUENCE [LARGE SCALE GENOMIC DNA]</scope>
    <source>
        <strain evidence="11 12">KSL3</strain>
    </source>
</reference>
<dbReference type="PANTHER" id="PTHR22937">
    <property type="entry name" value="E3 UBIQUITIN-PROTEIN LIGASE RNF165"/>
    <property type="match status" value="1"/>
</dbReference>
<keyword evidence="12" id="KW-1185">Reference proteome</keyword>
<dbReference type="OrthoDB" id="8062037at2759"/>
<keyword evidence="5 8" id="KW-0863">Zinc-finger</keyword>
<dbReference type="InterPro" id="IPR001841">
    <property type="entry name" value="Znf_RING"/>
</dbReference>
<dbReference type="EMBL" id="MTSL01000005">
    <property type="protein sequence ID" value="PJF20136.1"/>
    <property type="molecule type" value="Genomic_DNA"/>
</dbReference>
<dbReference type="Gene3D" id="3.30.40.10">
    <property type="entry name" value="Zinc/RING finger domain, C3HC4 (zinc finger)"/>
    <property type="match status" value="1"/>
</dbReference>
<evidence type="ECO:0000313" key="12">
    <source>
        <dbReference type="Proteomes" id="UP000240830"/>
    </source>
</evidence>
<dbReference type="GO" id="GO:0061630">
    <property type="term" value="F:ubiquitin protein ligase activity"/>
    <property type="evidence" value="ECO:0007669"/>
    <property type="project" value="UniProtKB-EC"/>
</dbReference>
<dbReference type="EC" id="2.3.2.27" evidence="2"/>
<dbReference type="SMART" id="SM00184">
    <property type="entry name" value="RING"/>
    <property type="match status" value="1"/>
</dbReference>
<dbReference type="PROSITE" id="PS50089">
    <property type="entry name" value="ZF_RING_2"/>
    <property type="match status" value="1"/>
</dbReference>